<name>A0ABQ2JVA5_9SPHN</name>
<sequence>MAGGQTLDTVRCKQGRDLLELAGIVRGNDKALAVELAGHLSVLSAILFVIPAQAGIPLLSVAIQEKRGPACAGATINLSAS</sequence>
<evidence type="ECO:0000313" key="3">
    <source>
        <dbReference type="Proteomes" id="UP000605099"/>
    </source>
</evidence>
<reference evidence="3" key="1">
    <citation type="journal article" date="2019" name="Int. J. Syst. Evol. Microbiol.">
        <title>The Global Catalogue of Microorganisms (GCM) 10K type strain sequencing project: providing services to taxonomists for standard genome sequencing and annotation.</title>
        <authorList>
            <consortium name="The Broad Institute Genomics Platform"/>
            <consortium name="The Broad Institute Genome Sequencing Center for Infectious Disease"/>
            <person name="Wu L."/>
            <person name="Ma J."/>
        </authorList>
    </citation>
    <scope>NUCLEOTIDE SEQUENCE [LARGE SCALE GENOMIC DNA]</scope>
    <source>
        <strain evidence="3">CGMCC 1.6784</strain>
    </source>
</reference>
<dbReference type="Proteomes" id="UP000605099">
    <property type="component" value="Unassembled WGS sequence"/>
</dbReference>
<keyword evidence="1" id="KW-0472">Membrane</keyword>
<evidence type="ECO:0000256" key="1">
    <source>
        <dbReference type="SAM" id="Phobius"/>
    </source>
</evidence>
<comment type="caution">
    <text evidence="2">The sequence shown here is derived from an EMBL/GenBank/DDBJ whole genome shotgun (WGS) entry which is preliminary data.</text>
</comment>
<accession>A0ABQ2JVA5</accession>
<keyword evidence="1" id="KW-1133">Transmembrane helix</keyword>
<evidence type="ECO:0000313" key="2">
    <source>
        <dbReference type="EMBL" id="GGN55142.1"/>
    </source>
</evidence>
<feature type="transmembrane region" description="Helical" evidence="1">
    <location>
        <begin position="36"/>
        <end position="59"/>
    </location>
</feature>
<proteinExistence type="predicted"/>
<organism evidence="2 3">
    <name type="scientific">Novosphingobium indicum</name>
    <dbReference type="NCBI Taxonomy" id="462949"/>
    <lineage>
        <taxon>Bacteria</taxon>
        <taxon>Pseudomonadati</taxon>
        <taxon>Pseudomonadota</taxon>
        <taxon>Alphaproteobacteria</taxon>
        <taxon>Sphingomonadales</taxon>
        <taxon>Sphingomonadaceae</taxon>
        <taxon>Novosphingobium</taxon>
    </lineage>
</organism>
<dbReference type="EMBL" id="BMLK01000015">
    <property type="protein sequence ID" value="GGN55142.1"/>
    <property type="molecule type" value="Genomic_DNA"/>
</dbReference>
<keyword evidence="3" id="KW-1185">Reference proteome</keyword>
<keyword evidence="1" id="KW-0812">Transmembrane</keyword>
<protein>
    <submittedName>
        <fullName evidence="2">Uncharacterized protein</fullName>
    </submittedName>
</protein>
<gene>
    <name evidence="2" type="ORF">GCM10011349_31520</name>
</gene>